<gene>
    <name evidence="4" type="ORF">CLV71_113102</name>
</gene>
<dbReference type="Gene3D" id="3.40.50.1820">
    <property type="entry name" value="alpha/beta hydrolase"/>
    <property type="match status" value="1"/>
</dbReference>
<evidence type="ECO:0000313" key="4">
    <source>
        <dbReference type="EMBL" id="TDV44843.1"/>
    </source>
</evidence>
<keyword evidence="2 4" id="KW-0378">Hydrolase</keyword>
<dbReference type="InterPro" id="IPR002410">
    <property type="entry name" value="Peptidase_S33"/>
</dbReference>
<reference evidence="4 5" key="1">
    <citation type="submission" date="2019-03" db="EMBL/GenBank/DDBJ databases">
        <title>Genomic Encyclopedia of Archaeal and Bacterial Type Strains, Phase II (KMG-II): from individual species to whole genera.</title>
        <authorList>
            <person name="Goeker M."/>
        </authorList>
    </citation>
    <scope>NUCLEOTIDE SEQUENCE [LARGE SCALE GENOMIC DNA]</scope>
    <source>
        <strain evidence="4 5">DSM 45499</strain>
    </source>
</reference>
<organism evidence="4 5">
    <name type="scientific">Actinophytocola oryzae</name>
    <dbReference type="NCBI Taxonomy" id="502181"/>
    <lineage>
        <taxon>Bacteria</taxon>
        <taxon>Bacillati</taxon>
        <taxon>Actinomycetota</taxon>
        <taxon>Actinomycetes</taxon>
        <taxon>Pseudonocardiales</taxon>
        <taxon>Pseudonocardiaceae</taxon>
    </lineage>
</organism>
<dbReference type="PANTHER" id="PTHR43248:SF2">
    <property type="entry name" value="PROLYL AMINOPEPTIDASE"/>
    <property type="match status" value="1"/>
</dbReference>
<proteinExistence type="inferred from homology"/>
<dbReference type="Pfam" id="PF00561">
    <property type="entry name" value="Abhydrolase_1"/>
    <property type="match status" value="1"/>
</dbReference>
<dbReference type="RefSeq" id="WP_133906428.1">
    <property type="nucleotide sequence ID" value="NZ_SOCP01000013.1"/>
</dbReference>
<evidence type="ECO:0000256" key="2">
    <source>
        <dbReference type="ARBA" id="ARBA00022801"/>
    </source>
</evidence>
<protein>
    <submittedName>
        <fullName evidence="4">Alpha/beta hydrolase family protein</fullName>
    </submittedName>
</protein>
<feature type="domain" description="AB hydrolase-1" evidence="3">
    <location>
        <begin position="36"/>
        <end position="172"/>
    </location>
</feature>
<name>A0A4R7V5U6_9PSEU</name>
<dbReference type="InterPro" id="IPR029058">
    <property type="entry name" value="AB_hydrolase_fold"/>
</dbReference>
<dbReference type="AlphaFoldDB" id="A0A4R7V5U6"/>
<dbReference type="InterPro" id="IPR000073">
    <property type="entry name" value="AB_hydrolase_1"/>
</dbReference>
<dbReference type="InterPro" id="IPR051601">
    <property type="entry name" value="Serine_prot/Carboxylest_S33"/>
</dbReference>
<evidence type="ECO:0000259" key="3">
    <source>
        <dbReference type="Pfam" id="PF00561"/>
    </source>
</evidence>
<accession>A0A4R7V5U6</accession>
<comment type="similarity">
    <text evidence="1">Belongs to the peptidase S33 family.</text>
</comment>
<comment type="caution">
    <text evidence="4">The sequence shown here is derived from an EMBL/GenBank/DDBJ whole genome shotgun (WGS) entry which is preliminary data.</text>
</comment>
<dbReference type="SUPFAM" id="SSF53474">
    <property type="entry name" value="alpha/beta-Hydrolases"/>
    <property type="match status" value="1"/>
</dbReference>
<dbReference type="Proteomes" id="UP000294927">
    <property type="component" value="Unassembled WGS sequence"/>
</dbReference>
<dbReference type="PANTHER" id="PTHR43248">
    <property type="entry name" value="2-SUCCINYL-6-HYDROXY-2,4-CYCLOHEXADIENE-1-CARBOXYLATE SYNTHASE"/>
    <property type="match status" value="1"/>
</dbReference>
<evidence type="ECO:0000256" key="1">
    <source>
        <dbReference type="ARBA" id="ARBA00010088"/>
    </source>
</evidence>
<dbReference type="PRINTS" id="PR00793">
    <property type="entry name" value="PROAMNOPTASE"/>
</dbReference>
<dbReference type="GO" id="GO:0004177">
    <property type="term" value="F:aminopeptidase activity"/>
    <property type="evidence" value="ECO:0007669"/>
    <property type="project" value="UniProtKB-EC"/>
</dbReference>
<dbReference type="GO" id="GO:0006508">
    <property type="term" value="P:proteolysis"/>
    <property type="evidence" value="ECO:0007669"/>
    <property type="project" value="InterPro"/>
</dbReference>
<dbReference type="EMBL" id="SOCP01000013">
    <property type="protein sequence ID" value="TDV44843.1"/>
    <property type="molecule type" value="Genomic_DNA"/>
</dbReference>
<evidence type="ECO:0000313" key="5">
    <source>
        <dbReference type="Proteomes" id="UP000294927"/>
    </source>
</evidence>
<sequence>MRFEDHTFDVPLDHDRPDGERITLYAREVTADDSLPWLLFLNGGPGFPSPRPLGDEGWLRRASREYRVLLLDQRGTGRSTPVTRRVALARGASYLTYFRADSIVRDAEMIRAALRSPPWTVLGQSFGGFCTVTYLSFFGDGLRSALVTGGLPGLTTDAADVYRSLYPVVAAKNEAHYVAYPEDVVMARRVAAHLASTDVRLPNGRLLSVAAFQSVGTLLGGRDGHAKLHYLLESPFDGDQLSDAFLLATQEALSWSSAASPLYYLLHEPSYAQGFGATSWAAQRVRAEFPAFDAHRSLAGDDPVLFTGEMIYPWMFDDDPLMAPLRPVADELAERIEWPPLYDVNRLGANRVPVAAAVYDTDLYVSRDLSLRTAAAIGDLRLWHTADHQHDGLRVSDGEVLSHLLTLLA</sequence>
<keyword evidence="5" id="KW-1185">Reference proteome</keyword>
<dbReference type="OrthoDB" id="9796770at2"/>